<dbReference type="GO" id="GO:0008236">
    <property type="term" value="F:serine-type peptidase activity"/>
    <property type="evidence" value="ECO:0007669"/>
    <property type="project" value="UniProtKB-KW"/>
</dbReference>
<dbReference type="PANTHER" id="PTHR15462">
    <property type="entry name" value="SERINE PROTEASE"/>
    <property type="match status" value="1"/>
</dbReference>
<evidence type="ECO:0000256" key="3">
    <source>
        <dbReference type="ARBA" id="ARBA00022729"/>
    </source>
</evidence>
<dbReference type="SUPFAM" id="SSF50494">
    <property type="entry name" value="Trypsin-like serine proteases"/>
    <property type="match status" value="1"/>
</dbReference>
<keyword evidence="4 6" id="KW-0378">Hydrolase</keyword>
<dbReference type="Proteomes" id="UP000010471">
    <property type="component" value="Chromosome"/>
</dbReference>
<proteinExistence type="inferred from homology"/>
<name>K9W924_9CYAN</name>
<evidence type="ECO:0000256" key="1">
    <source>
        <dbReference type="ARBA" id="ARBA00008764"/>
    </source>
</evidence>
<dbReference type="InterPro" id="IPR008256">
    <property type="entry name" value="Peptidase_S1B"/>
</dbReference>
<dbReference type="EMBL" id="CP003630">
    <property type="protein sequence ID" value="AFZ16723.1"/>
    <property type="molecule type" value="Genomic_DNA"/>
</dbReference>
<sequence>MAFRASKSVHIVFPPDNRQQVIETRVFPYSAIGRLTMLFPNGNLYSGTGTLVDNWHVLTAAHNLWGKDMGGNGFATKVTFSAAQNRNNVPFGQISATRAWITEDYQTTAPPSPLLENDDVGDCTKYIWDFGLVRLSQAVQPDAGYCSFKSYDDKTLTNNNIRITGYPGDQTAGTMWTATGRVTLSNDDDLLFYNKISTYKGQSGAGLMIPDNNTFVICGIHVAGSTKLNTNFAVRLNDTNVATIKQWQSSPVIAQT</sequence>
<reference evidence="7 8" key="1">
    <citation type="submission" date="2012-06" db="EMBL/GenBank/DDBJ databases">
        <title>Finished chromosome of genome of Microcoleus sp. PCC 7113.</title>
        <authorList>
            <consortium name="US DOE Joint Genome Institute"/>
            <person name="Gugger M."/>
            <person name="Coursin T."/>
            <person name="Rippka R."/>
            <person name="Tandeau De Marsac N."/>
            <person name="Huntemann M."/>
            <person name="Wei C.-L."/>
            <person name="Han J."/>
            <person name="Detter J.C."/>
            <person name="Han C."/>
            <person name="Tapia R."/>
            <person name="Chen A."/>
            <person name="Kyrpides N."/>
            <person name="Mavromatis K."/>
            <person name="Markowitz V."/>
            <person name="Szeto E."/>
            <person name="Ivanova N."/>
            <person name="Pagani I."/>
            <person name="Pati A."/>
            <person name="Goodwin L."/>
            <person name="Nordberg H.P."/>
            <person name="Cantor M.N."/>
            <person name="Hua S.X."/>
            <person name="Woyke T."/>
            <person name="Kerfeld C.A."/>
        </authorList>
    </citation>
    <scope>NUCLEOTIDE SEQUENCE [LARGE SCALE GENOMIC DNA]</scope>
    <source>
        <strain evidence="7 8">PCC 7113</strain>
    </source>
</reference>
<evidence type="ECO:0000256" key="6">
    <source>
        <dbReference type="RuleBase" id="RU004296"/>
    </source>
</evidence>
<keyword evidence="3" id="KW-0732">Signal</keyword>
<keyword evidence="8" id="KW-1185">Reference proteome</keyword>
<organism evidence="7 8">
    <name type="scientific">Allocoleopsis franciscana PCC 7113</name>
    <dbReference type="NCBI Taxonomy" id="1173027"/>
    <lineage>
        <taxon>Bacteria</taxon>
        <taxon>Bacillati</taxon>
        <taxon>Cyanobacteriota</taxon>
        <taxon>Cyanophyceae</taxon>
        <taxon>Coleofasciculales</taxon>
        <taxon>Coleofasciculaceae</taxon>
        <taxon>Allocoleopsis</taxon>
        <taxon>Allocoleopsis franciscana</taxon>
    </lineage>
</organism>
<gene>
    <name evidence="7" type="ORF">Mic7113_0815</name>
</gene>
<keyword evidence="5 6" id="KW-0720">Serine protease</keyword>
<dbReference type="PANTHER" id="PTHR15462:SF8">
    <property type="entry name" value="SERINE PROTEASE"/>
    <property type="match status" value="1"/>
</dbReference>
<evidence type="ECO:0000256" key="4">
    <source>
        <dbReference type="ARBA" id="ARBA00022801"/>
    </source>
</evidence>
<dbReference type="PRINTS" id="PR00839">
    <property type="entry name" value="V8PROTEASE"/>
</dbReference>
<protein>
    <recommendedName>
        <fullName evidence="6">Serine protease</fullName>
        <ecNumber evidence="6">3.4.21.-</ecNumber>
    </recommendedName>
</protein>
<evidence type="ECO:0000313" key="7">
    <source>
        <dbReference type="EMBL" id="AFZ16723.1"/>
    </source>
</evidence>
<dbReference type="eggNOG" id="COG3591">
    <property type="taxonomic scope" value="Bacteria"/>
</dbReference>
<evidence type="ECO:0000256" key="2">
    <source>
        <dbReference type="ARBA" id="ARBA00022670"/>
    </source>
</evidence>
<comment type="similarity">
    <text evidence="1 6">Belongs to the peptidase S1B family.</text>
</comment>
<dbReference type="GO" id="GO:0006508">
    <property type="term" value="P:proteolysis"/>
    <property type="evidence" value="ECO:0007669"/>
    <property type="project" value="UniProtKB-KW"/>
</dbReference>
<dbReference type="Gene3D" id="2.40.10.10">
    <property type="entry name" value="Trypsin-like serine proteases"/>
    <property type="match status" value="2"/>
</dbReference>
<accession>K9W924</accession>
<dbReference type="EC" id="3.4.21.-" evidence="6"/>
<dbReference type="AlphaFoldDB" id="K9W924"/>
<evidence type="ECO:0000313" key="8">
    <source>
        <dbReference type="Proteomes" id="UP000010471"/>
    </source>
</evidence>
<dbReference type="KEGG" id="mic:Mic7113_0815"/>
<dbReference type="InterPro" id="IPR009003">
    <property type="entry name" value="Peptidase_S1_PA"/>
</dbReference>
<dbReference type="InterPro" id="IPR050966">
    <property type="entry name" value="Glutamyl_endopeptidase"/>
</dbReference>
<dbReference type="HOGENOM" id="CLU_1085080_0_0_3"/>
<dbReference type="InterPro" id="IPR043504">
    <property type="entry name" value="Peptidase_S1_PA_chymotrypsin"/>
</dbReference>
<keyword evidence="2 6" id="KW-0645">Protease</keyword>
<dbReference type="STRING" id="1173027.Mic7113_0815"/>
<evidence type="ECO:0000256" key="5">
    <source>
        <dbReference type="ARBA" id="ARBA00022825"/>
    </source>
</evidence>